<organism evidence="10 11">
    <name type="scientific">Entomortierella parvispora</name>
    <dbReference type="NCBI Taxonomy" id="205924"/>
    <lineage>
        <taxon>Eukaryota</taxon>
        <taxon>Fungi</taxon>
        <taxon>Fungi incertae sedis</taxon>
        <taxon>Mucoromycota</taxon>
        <taxon>Mortierellomycotina</taxon>
        <taxon>Mortierellomycetes</taxon>
        <taxon>Mortierellales</taxon>
        <taxon>Mortierellaceae</taxon>
        <taxon>Entomortierella</taxon>
    </lineage>
</organism>
<evidence type="ECO:0000256" key="9">
    <source>
        <dbReference type="SAM" id="Phobius"/>
    </source>
</evidence>
<feature type="transmembrane region" description="Helical" evidence="9">
    <location>
        <begin position="286"/>
        <end position="309"/>
    </location>
</feature>
<feature type="transmembrane region" description="Helical" evidence="9">
    <location>
        <begin position="670"/>
        <end position="692"/>
    </location>
</feature>
<evidence type="ECO:0000256" key="5">
    <source>
        <dbReference type="ARBA" id="ARBA00022856"/>
    </source>
</evidence>
<feature type="transmembrane region" description="Helical" evidence="9">
    <location>
        <begin position="216"/>
        <end position="243"/>
    </location>
</feature>
<feature type="transmembrane region" description="Helical" evidence="9">
    <location>
        <begin position="153"/>
        <end position="171"/>
    </location>
</feature>
<feature type="transmembrane region" description="Helical" evidence="9">
    <location>
        <begin position="591"/>
        <end position="612"/>
    </location>
</feature>
<feature type="transmembrane region" description="Helical" evidence="9">
    <location>
        <begin position="177"/>
        <end position="196"/>
    </location>
</feature>
<evidence type="ECO:0008006" key="12">
    <source>
        <dbReference type="Google" id="ProtNLM"/>
    </source>
</evidence>
<evidence type="ECO:0000256" key="1">
    <source>
        <dbReference type="ARBA" id="ARBA00004141"/>
    </source>
</evidence>
<keyword evidence="6" id="KW-0653">Protein transport</keyword>
<feature type="transmembrane region" description="Helical" evidence="9">
    <location>
        <begin position="85"/>
        <end position="102"/>
    </location>
</feature>
<dbReference type="InterPro" id="IPR004648">
    <property type="entry name" value="Oligpept_transpt"/>
</dbReference>
<keyword evidence="3" id="KW-0813">Transport</keyword>
<reference evidence="10" key="2">
    <citation type="journal article" date="2022" name="Microbiol. Resour. Announc.">
        <title>Whole-Genome Sequence of Entomortierella parvispora E1425, a Mucoromycotan Fungus Associated with Burkholderiaceae-Related Endosymbiotic Bacteria.</title>
        <authorList>
            <person name="Herlambang A."/>
            <person name="Guo Y."/>
            <person name="Takashima Y."/>
            <person name="Narisawa K."/>
            <person name="Ohta H."/>
            <person name="Nishizawa T."/>
        </authorList>
    </citation>
    <scope>NUCLEOTIDE SEQUENCE</scope>
    <source>
        <strain evidence="10">E1425</strain>
    </source>
</reference>
<accession>A0A9P3HKZ6</accession>
<comment type="similarity">
    <text evidence="2">Belongs to the oligopeptide OPT transporter family.</text>
</comment>
<dbReference type="Pfam" id="PF03169">
    <property type="entry name" value="OPT"/>
    <property type="match status" value="1"/>
</dbReference>
<dbReference type="Proteomes" id="UP000827284">
    <property type="component" value="Unassembled WGS sequence"/>
</dbReference>
<keyword evidence="7 9" id="KW-1133">Transmembrane helix</keyword>
<keyword evidence="8 9" id="KW-0472">Membrane</keyword>
<dbReference type="OrthoDB" id="9986677at2759"/>
<feature type="transmembrane region" description="Helical" evidence="9">
    <location>
        <begin position="619"/>
        <end position="636"/>
    </location>
</feature>
<comment type="subcellular location">
    <subcellularLocation>
        <location evidence="1">Membrane</location>
        <topology evidence="1">Multi-pass membrane protein</topology>
    </subcellularLocation>
</comment>
<dbReference type="NCBIfam" id="TIGR00728">
    <property type="entry name" value="OPT_sfam"/>
    <property type="match status" value="1"/>
</dbReference>
<evidence type="ECO:0000256" key="7">
    <source>
        <dbReference type="ARBA" id="ARBA00022989"/>
    </source>
</evidence>
<keyword evidence="5" id="KW-0571">Peptide transport</keyword>
<dbReference type="GO" id="GO:0015031">
    <property type="term" value="P:protein transport"/>
    <property type="evidence" value="ECO:0007669"/>
    <property type="project" value="UniProtKB-KW"/>
</dbReference>
<sequence length="726" mass="82252">MSEHKQDYVAEKEFVDEKFDVERSSVILEEEENSPIPEVAAIVSNQDDPSLPVMTFRFWVMGVIFSLFLSFINQFFWFRTNPMTIGTLVIQLVAYPIGVFMAKVLPAGRLNPGPFNIKEHVLIALTANCAGGTAYAVDIIVIQRVFYKQDFGFLANLLLILTTQMLGYGMAGVLRRYLVYPAAMIWPSNLVQVALFNTLHKDEDLAPGQWTRYKFFLVAILGMFLYAWIPGVLFPALTAFAWICWIKPTNLVLSQITGAGGLGIGVISFDWNTITAFLSSPLITPWWAQVNIAVGFALLTWVLVPICYYTNVWNAKHFPIFSAGLFLENGNTYQTLSILTPDKVLDEAKYEAYGPLRLSVFFALTYGIGFAGLASMVTHTWLYHRHKLVAQWKQSREHSEDIHHKLMQAYPEVPDWWYASLFVIMTVVAVITCEVWDYKLPWWGVLLAVFLSAFFCLPIGLIQAVTNQQPGLNIITEYVIGYILPGRPIANVTFKTLGYISMAQGLMFVGDLKLGHYMKVPPRAMFWAQLLGTVIASVINLVTANWLLATQKGICTPENPNFECKSAATFYSASVIWGVISPNKMFGPSSIYNSINYFFIIGFLLPIPFYFLRKRFPNTWVEFIHIPVLLAATGMMPPASPFMYPNWVALGFVFQFYVRRYHPNWHLRFTYVLSAAFDSGTAFMVLLSFFIFDFRDKAMVPWWGTDVSCPLQSKSYIPATPLPKEA</sequence>
<feature type="transmembrane region" description="Helical" evidence="9">
    <location>
        <begin position="642"/>
        <end position="658"/>
    </location>
</feature>
<dbReference type="InterPro" id="IPR004813">
    <property type="entry name" value="OPT"/>
</dbReference>
<evidence type="ECO:0000256" key="4">
    <source>
        <dbReference type="ARBA" id="ARBA00022692"/>
    </source>
</evidence>
<dbReference type="PANTHER" id="PTHR22601">
    <property type="entry name" value="ISP4 LIKE PROTEIN"/>
    <property type="match status" value="1"/>
</dbReference>
<feature type="transmembrane region" description="Helical" evidence="9">
    <location>
        <begin position="443"/>
        <end position="465"/>
    </location>
</feature>
<feature type="transmembrane region" description="Helical" evidence="9">
    <location>
        <begin position="416"/>
        <end position="436"/>
    </location>
</feature>
<proteinExistence type="inferred from homology"/>
<dbReference type="GO" id="GO:0016020">
    <property type="term" value="C:membrane"/>
    <property type="evidence" value="ECO:0007669"/>
    <property type="project" value="UniProtKB-SubCell"/>
</dbReference>
<feature type="transmembrane region" description="Helical" evidence="9">
    <location>
        <begin position="358"/>
        <end position="382"/>
    </location>
</feature>
<evidence type="ECO:0000313" key="10">
    <source>
        <dbReference type="EMBL" id="GJJ78724.1"/>
    </source>
</evidence>
<protein>
    <recommendedName>
        <fullName evidence="12">OPT family small oligopeptide transporter</fullName>
    </recommendedName>
</protein>
<comment type="caution">
    <text evidence="10">The sequence shown here is derived from an EMBL/GenBank/DDBJ whole genome shotgun (WGS) entry which is preliminary data.</text>
</comment>
<evidence type="ECO:0000256" key="8">
    <source>
        <dbReference type="ARBA" id="ARBA00023136"/>
    </source>
</evidence>
<dbReference type="NCBIfam" id="TIGR00727">
    <property type="entry name" value="ISP4_OPT"/>
    <property type="match status" value="1"/>
</dbReference>
<dbReference type="EMBL" id="BQFW01000015">
    <property type="protein sequence ID" value="GJJ78724.1"/>
    <property type="molecule type" value="Genomic_DNA"/>
</dbReference>
<evidence type="ECO:0000256" key="6">
    <source>
        <dbReference type="ARBA" id="ARBA00022927"/>
    </source>
</evidence>
<feature type="transmembrane region" description="Helical" evidence="9">
    <location>
        <begin position="526"/>
        <end position="548"/>
    </location>
</feature>
<evidence type="ECO:0000256" key="2">
    <source>
        <dbReference type="ARBA" id="ARBA00008807"/>
    </source>
</evidence>
<feature type="transmembrane region" description="Helical" evidence="9">
    <location>
        <begin position="58"/>
        <end position="78"/>
    </location>
</feature>
<reference evidence="10" key="1">
    <citation type="submission" date="2021-11" db="EMBL/GenBank/DDBJ databases">
        <authorList>
            <person name="Herlambang A."/>
            <person name="Guo Y."/>
            <person name="Takashima Y."/>
            <person name="Nishizawa T."/>
        </authorList>
    </citation>
    <scope>NUCLEOTIDE SEQUENCE</scope>
    <source>
        <strain evidence="10">E1425</strain>
    </source>
</reference>
<evidence type="ECO:0000313" key="11">
    <source>
        <dbReference type="Proteomes" id="UP000827284"/>
    </source>
</evidence>
<feature type="transmembrane region" description="Helical" evidence="9">
    <location>
        <begin position="122"/>
        <end position="141"/>
    </location>
</feature>
<dbReference type="GO" id="GO:0035673">
    <property type="term" value="F:oligopeptide transmembrane transporter activity"/>
    <property type="evidence" value="ECO:0007669"/>
    <property type="project" value="InterPro"/>
</dbReference>
<dbReference type="AlphaFoldDB" id="A0A9P3HKZ6"/>
<keyword evidence="4 9" id="KW-0812">Transmembrane</keyword>
<name>A0A9P3HKZ6_9FUNG</name>
<keyword evidence="11" id="KW-1185">Reference proteome</keyword>
<gene>
    <name evidence="10" type="ORF">EMPS_11083</name>
</gene>
<evidence type="ECO:0000256" key="3">
    <source>
        <dbReference type="ARBA" id="ARBA00022448"/>
    </source>
</evidence>